<name>A0A364NZR6_9PROT</name>
<evidence type="ECO:0000313" key="2">
    <source>
        <dbReference type="EMBL" id="RAU22578.1"/>
    </source>
</evidence>
<organism evidence="2 3">
    <name type="scientific">Paramagnetospirillum kuznetsovii</name>
    <dbReference type="NCBI Taxonomy" id="2053833"/>
    <lineage>
        <taxon>Bacteria</taxon>
        <taxon>Pseudomonadati</taxon>
        <taxon>Pseudomonadota</taxon>
        <taxon>Alphaproteobacteria</taxon>
        <taxon>Rhodospirillales</taxon>
        <taxon>Magnetospirillaceae</taxon>
        <taxon>Paramagnetospirillum</taxon>
    </lineage>
</organism>
<dbReference type="RefSeq" id="WP_112143375.1">
    <property type="nucleotide sequence ID" value="NZ_PGTO01000004.1"/>
</dbReference>
<evidence type="ECO:0000313" key="3">
    <source>
        <dbReference type="Proteomes" id="UP000251075"/>
    </source>
</evidence>
<dbReference type="Proteomes" id="UP000251075">
    <property type="component" value="Unassembled WGS sequence"/>
</dbReference>
<keyword evidence="3" id="KW-1185">Reference proteome</keyword>
<feature type="region of interest" description="Disordered" evidence="1">
    <location>
        <begin position="1"/>
        <end position="30"/>
    </location>
</feature>
<accession>A0A364NZR6</accession>
<proteinExistence type="predicted"/>
<dbReference type="AlphaFoldDB" id="A0A364NZR6"/>
<comment type="caution">
    <text evidence="2">The sequence shown here is derived from an EMBL/GenBank/DDBJ whole genome shotgun (WGS) entry which is preliminary data.</text>
</comment>
<protein>
    <submittedName>
        <fullName evidence="2">Uncharacterized protein</fullName>
    </submittedName>
</protein>
<dbReference type="OrthoDB" id="7360102at2"/>
<reference evidence="2 3" key="1">
    <citation type="submission" date="2017-11" db="EMBL/GenBank/DDBJ databases">
        <title>Draft genome sequence of magnetotactic bacterium Magnetospirillum kuznetsovii LBB-42.</title>
        <authorList>
            <person name="Grouzdev D.S."/>
            <person name="Rysina M.S."/>
            <person name="Baslerov R.V."/>
            <person name="Koziaeva V."/>
        </authorList>
    </citation>
    <scope>NUCLEOTIDE SEQUENCE [LARGE SCALE GENOMIC DNA]</scope>
    <source>
        <strain evidence="2 3">LBB-42</strain>
    </source>
</reference>
<sequence>MEALSGASSHILLNRKDNPASHSTRKAASGPSSAFATYAFGPMDLPDSKKGTDVEGVKKKAATGNTSIASATGGSVGWLTQLAVSPKY</sequence>
<dbReference type="EMBL" id="PGTO01000004">
    <property type="protein sequence ID" value="RAU22578.1"/>
    <property type="molecule type" value="Genomic_DNA"/>
</dbReference>
<evidence type="ECO:0000256" key="1">
    <source>
        <dbReference type="SAM" id="MobiDB-lite"/>
    </source>
</evidence>
<gene>
    <name evidence="2" type="ORF">CU669_07790</name>
</gene>